<keyword evidence="2 4" id="KW-0547">Nucleotide-binding</keyword>
<gene>
    <name evidence="6" type="ORF">Z042_15355</name>
</gene>
<dbReference type="GO" id="GO:0005524">
    <property type="term" value="F:ATP binding"/>
    <property type="evidence" value="ECO:0007669"/>
    <property type="project" value="UniProtKB-UniRule"/>
</dbReference>
<dbReference type="PANTHER" id="PTHR43585">
    <property type="entry name" value="FUMIPYRROLE BIOSYNTHESIS PROTEIN C"/>
    <property type="match status" value="1"/>
</dbReference>
<dbReference type="InterPro" id="IPR013815">
    <property type="entry name" value="ATP_grasp_subdomain_1"/>
</dbReference>
<evidence type="ECO:0000313" key="7">
    <source>
        <dbReference type="Proteomes" id="UP000019030"/>
    </source>
</evidence>
<dbReference type="AlphaFoldDB" id="W0LLE9"/>
<dbReference type="eggNOG" id="COG0151">
    <property type="taxonomic scope" value="Bacteria"/>
</dbReference>
<evidence type="ECO:0000256" key="1">
    <source>
        <dbReference type="ARBA" id="ARBA00022598"/>
    </source>
</evidence>
<dbReference type="Gene3D" id="3.30.470.20">
    <property type="entry name" value="ATP-grasp fold, B domain"/>
    <property type="match status" value="1"/>
</dbReference>
<name>W0LLE9_9GAMM</name>
<dbReference type="Gene3D" id="3.30.1490.20">
    <property type="entry name" value="ATP-grasp fold, A domain"/>
    <property type="match status" value="1"/>
</dbReference>
<keyword evidence="1" id="KW-0436">Ligase</keyword>
<organism evidence="6 7">
    <name type="scientific">Chania multitudinisentens RB-25</name>
    <dbReference type="NCBI Taxonomy" id="1441930"/>
    <lineage>
        <taxon>Bacteria</taxon>
        <taxon>Pseudomonadati</taxon>
        <taxon>Pseudomonadota</taxon>
        <taxon>Gammaproteobacteria</taxon>
        <taxon>Enterobacterales</taxon>
        <taxon>Yersiniaceae</taxon>
        <taxon>Chania</taxon>
    </lineage>
</organism>
<sequence length="398" mass="45075">MKKIGIIRIPFNIDSLRQVTDQLSFFEGDVYLIDLSNRLATVNKESLSANVKLASCDSYELDCLVELVQFLKLDNVISFPEAGLIDSARIRDELGMRGHSYEVELNSTNKYLMRQSFLRDKLTQVHSRKCNIIELYSTLLDFGFPAIVKPSNLTGGIGVQFIESKKEIINYVNRINNNPYSRDCDLVIESFISGAEYSVEGVLLDNTIHIYGITEKQTTGAPYFVEVGHAFCPNHPLIEVLVPSLKSFFKSLGMFLCPFHIEFKVVDGCIEIIEVHSRFGGDYITKLIEYSIGSKVYLDYINYLVFGIVPCIDKHQSTITTIQFSVSLGGKVESITSLEPSFLDDLLEYKVVVKEGDVLNPQVGYYERPAYFIARIENTSQIDNLRSRINHFVIELCT</sequence>
<dbReference type="RefSeq" id="WP_024912479.1">
    <property type="nucleotide sequence ID" value="NZ_CP007044.2"/>
</dbReference>
<dbReference type="GO" id="GO:0046872">
    <property type="term" value="F:metal ion binding"/>
    <property type="evidence" value="ECO:0007669"/>
    <property type="project" value="InterPro"/>
</dbReference>
<evidence type="ECO:0000259" key="5">
    <source>
        <dbReference type="PROSITE" id="PS50975"/>
    </source>
</evidence>
<keyword evidence="7" id="KW-1185">Reference proteome</keyword>
<dbReference type="InterPro" id="IPR011761">
    <property type="entry name" value="ATP-grasp"/>
</dbReference>
<dbReference type="PANTHER" id="PTHR43585:SF2">
    <property type="entry name" value="ATP-GRASP ENZYME FSQD"/>
    <property type="match status" value="1"/>
</dbReference>
<dbReference type="Pfam" id="PF13535">
    <property type="entry name" value="ATP-grasp_4"/>
    <property type="match status" value="1"/>
</dbReference>
<evidence type="ECO:0000256" key="3">
    <source>
        <dbReference type="ARBA" id="ARBA00022840"/>
    </source>
</evidence>
<dbReference type="GO" id="GO:0016874">
    <property type="term" value="F:ligase activity"/>
    <property type="evidence" value="ECO:0007669"/>
    <property type="project" value="UniProtKB-KW"/>
</dbReference>
<dbReference type="SUPFAM" id="SSF56059">
    <property type="entry name" value="Glutathione synthetase ATP-binding domain-like"/>
    <property type="match status" value="1"/>
</dbReference>
<accession>W0LLE9</accession>
<dbReference type="HOGENOM" id="CLU_029016_6_0_6"/>
<proteinExistence type="predicted"/>
<dbReference type="KEGG" id="sfo:Z042_15355"/>
<dbReference type="OrthoDB" id="6951671at2"/>
<evidence type="ECO:0000313" key="6">
    <source>
        <dbReference type="EMBL" id="AHG22845.1"/>
    </source>
</evidence>
<reference evidence="6 7" key="1">
    <citation type="submission" date="2014-01" db="EMBL/GenBank/DDBJ databases">
        <title>Isolation of Serratia multitudinisentens RB-25 from Ex-Landfill site.</title>
        <authorList>
            <person name="Robson E.H.J."/>
        </authorList>
    </citation>
    <scope>NUCLEOTIDE SEQUENCE [LARGE SCALE GENOMIC DNA]</scope>
    <source>
        <strain evidence="6 7">RB-25</strain>
    </source>
</reference>
<feature type="domain" description="ATP-grasp" evidence="5">
    <location>
        <begin position="110"/>
        <end position="305"/>
    </location>
</feature>
<dbReference type="Proteomes" id="UP000019030">
    <property type="component" value="Chromosome"/>
</dbReference>
<dbReference type="InterPro" id="IPR052032">
    <property type="entry name" value="ATP-dep_AA_Ligase"/>
</dbReference>
<dbReference type="STRING" id="1441930.Z042_15355"/>
<dbReference type="Gene3D" id="3.40.50.20">
    <property type="match status" value="1"/>
</dbReference>
<dbReference type="PROSITE" id="PS50975">
    <property type="entry name" value="ATP_GRASP"/>
    <property type="match status" value="1"/>
</dbReference>
<dbReference type="EMBL" id="CP007044">
    <property type="protein sequence ID" value="AHG22845.1"/>
    <property type="molecule type" value="Genomic_DNA"/>
</dbReference>
<reference evidence="6 7" key="2">
    <citation type="submission" date="2015-03" db="EMBL/GenBank/DDBJ databases">
        <authorList>
            <person name="Chan K.-G."/>
        </authorList>
    </citation>
    <scope>NUCLEOTIDE SEQUENCE [LARGE SCALE GENOMIC DNA]</scope>
    <source>
        <strain evidence="6 7">RB-25</strain>
    </source>
</reference>
<evidence type="ECO:0000256" key="2">
    <source>
        <dbReference type="ARBA" id="ARBA00022741"/>
    </source>
</evidence>
<evidence type="ECO:0000256" key="4">
    <source>
        <dbReference type="PROSITE-ProRule" id="PRU00409"/>
    </source>
</evidence>
<dbReference type="PATRIC" id="fig|1441930.4.peg.3023"/>
<protein>
    <recommendedName>
        <fullName evidence="5">ATP-grasp domain-containing protein</fullName>
    </recommendedName>
</protein>
<keyword evidence="3 4" id="KW-0067">ATP-binding</keyword>